<organism evidence="6 7">
    <name type="scientific">Flavobacterium sediminilitoris</name>
    <dbReference type="NCBI Taxonomy" id="2024526"/>
    <lineage>
        <taxon>Bacteria</taxon>
        <taxon>Pseudomonadati</taxon>
        <taxon>Bacteroidota</taxon>
        <taxon>Flavobacteriia</taxon>
        <taxon>Flavobacteriales</taxon>
        <taxon>Flavobacteriaceae</taxon>
        <taxon>Flavobacterium</taxon>
    </lineage>
</organism>
<feature type="transmembrane region" description="Helical" evidence="5">
    <location>
        <begin position="67"/>
        <end position="86"/>
    </location>
</feature>
<feature type="transmembrane region" description="Helical" evidence="5">
    <location>
        <begin position="92"/>
        <end position="111"/>
    </location>
</feature>
<evidence type="ECO:0000256" key="3">
    <source>
        <dbReference type="ARBA" id="ARBA00022989"/>
    </source>
</evidence>
<keyword evidence="4 5" id="KW-0472">Membrane</keyword>
<evidence type="ECO:0000256" key="4">
    <source>
        <dbReference type="ARBA" id="ARBA00023136"/>
    </source>
</evidence>
<evidence type="ECO:0000256" key="5">
    <source>
        <dbReference type="SAM" id="Phobius"/>
    </source>
</evidence>
<dbReference type="RefSeq" id="WP_246918116.1">
    <property type="nucleotide sequence ID" value="NZ_CP090145.1"/>
</dbReference>
<keyword evidence="2 5" id="KW-0812">Transmembrane</keyword>
<dbReference type="Proteomes" id="UP000830454">
    <property type="component" value="Chromosome"/>
</dbReference>
<accession>A0ABY4HQ31</accession>
<sequence length="151" mass="17172">MKLLKIFIIVLNLFIGGFMINGGIKKFTGEKPSPYKVIEQVQKGEEIAPNEEILVIKNYIFGMKQTGYFWPFLGVMELLAGILLISQVFAKIGAFITLPITLNIFLFHLFLEPHEIGELILVAALLIANLYLIFVSYKHWKPLLYNKAILS</sequence>
<reference evidence="6" key="1">
    <citation type="submission" date="2021-12" db="EMBL/GenBank/DDBJ databases">
        <authorList>
            <person name="Cha I.-T."/>
            <person name="Lee K.-E."/>
            <person name="Park S.-J."/>
        </authorList>
    </citation>
    <scope>NUCLEOTIDE SEQUENCE</scope>
    <source>
        <strain evidence="6">YSM-43</strain>
    </source>
</reference>
<keyword evidence="3 5" id="KW-1133">Transmembrane helix</keyword>
<comment type="subcellular location">
    <subcellularLocation>
        <location evidence="1">Membrane</location>
        <topology evidence="1">Multi-pass membrane protein</topology>
    </subcellularLocation>
</comment>
<feature type="transmembrane region" description="Helical" evidence="5">
    <location>
        <begin position="6"/>
        <end position="24"/>
    </location>
</feature>
<name>A0ABY4HQ31_9FLAO</name>
<gene>
    <name evidence="6" type="ORF">LXD69_05570</name>
</gene>
<dbReference type="EMBL" id="CP090145">
    <property type="protein sequence ID" value="UOX34979.1"/>
    <property type="molecule type" value="Genomic_DNA"/>
</dbReference>
<dbReference type="InterPro" id="IPR032808">
    <property type="entry name" value="DoxX"/>
</dbReference>
<proteinExistence type="predicted"/>
<evidence type="ECO:0000256" key="1">
    <source>
        <dbReference type="ARBA" id="ARBA00004141"/>
    </source>
</evidence>
<evidence type="ECO:0000256" key="2">
    <source>
        <dbReference type="ARBA" id="ARBA00022692"/>
    </source>
</evidence>
<keyword evidence="7" id="KW-1185">Reference proteome</keyword>
<protein>
    <submittedName>
        <fullName evidence="6">DoxX family protein</fullName>
    </submittedName>
</protein>
<evidence type="ECO:0000313" key="6">
    <source>
        <dbReference type="EMBL" id="UOX34979.1"/>
    </source>
</evidence>
<reference evidence="6" key="2">
    <citation type="submission" date="2022-04" db="EMBL/GenBank/DDBJ databases">
        <title>Complete Genome Sequence of Flavobacterium sediminilitoris YSM-43, Isolated from a Tidal Sediment.</title>
        <authorList>
            <person name="Lee P.A."/>
        </authorList>
    </citation>
    <scope>NUCLEOTIDE SEQUENCE</scope>
    <source>
        <strain evidence="6">YSM-43</strain>
    </source>
</reference>
<dbReference type="Pfam" id="PF07681">
    <property type="entry name" value="DoxX"/>
    <property type="match status" value="1"/>
</dbReference>
<evidence type="ECO:0000313" key="7">
    <source>
        <dbReference type="Proteomes" id="UP000830454"/>
    </source>
</evidence>
<feature type="transmembrane region" description="Helical" evidence="5">
    <location>
        <begin position="118"/>
        <end position="137"/>
    </location>
</feature>